<dbReference type="EMBL" id="CAACVG010012336">
    <property type="protein sequence ID" value="VEN60097.1"/>
    <property type="molecule type" value="Genomic_DNA"/>
</dbReference>
<reference evidence="2 3" key="1">
    <citation type="submission" date="2019-01" db="EMBL/GenBank/DDBJ databases">
        <authorList>
            <person name="Sayadi A."/>
        </authorList>
    </citation>
    <scope>NUCLEOTIDE SEQUENCE [LARGE SCALE GENOMIC DNA]</scope>
</reference>
<evidence type="ECO:0000256" key="1">
    <source>
        <dbReference type="SAM" id="Phobius"/>
    </source>
</evidence>
<dbReference type="Proteomes" id="UP000410492">
    <property type="component" value="Unassembled WGS sequence"/>
</dbReference>
<proteinExistence type="predicted"/>
<accession>A0A653DJS1</accession>
<gene>
    <name evidence="2" type="ORF">CALMAC_LOCUS17895</name>
</gene>
<name>A0A653DJS1_CALMS</name>
<dbReference type="AlphaFoldDB" id="A0A653DJS1"/>
<keyword evidence="1" id="KW-1133">Transmembrane helix</keyword>
<evidence type="ECO:0000313" key="2">
    <source>
        <dbReference type="EMBL" id="VEN60097.1"/>
    </source>
</evidence>
<keyword evidence="1" id="KW-0472">Membrane</keyword>
<sequence>MTSHLPNFGGVQIRMIKFVGSTGLFYFLILKEIVFCPLKTLTTTHMLIEI</sequence>
<evidence type="ECO:0000313" key="3">
    <source>
        <dbReference type="Proteomes" id="UP000410492"/>
    </source>
</evidence>
<keyword evidence="3" id="KW-1185">Reference proteome</keyword>
<feature type="transmembrane region" description="Helical" evidence="1">
    <location>
        <begin position="12"/>
        <end position="30"/>
    </location>
</feature>
<organism evidence="2 3">
    <name type="scientific">Callosobruchus maculatus</name>
    <name type="common">Southern cowpea weevil</name>
    <name type="synonym">Pulse bruchid</name>
    <dbReference type="NCBI Taxonomy" id="64391"/>
    <lineage>
        <taxon>Eukaryota</taxon>
        <taxon>Metazoa</taxon>
        <taxon>Ecdysozoa</taxon>
        <taxon>Arthropoda</taxon>
        <taxon>Hexapoda</taxon>
        <taxon>Insecta</taxon>
        <taxon>Pterygota</taxon>
        <taxon>Neoptera</taxon>
        <taxon>Endopterygota</taxon>
        <taxon>Coleoptera</taxon>
        <taxon>Polyphaga</taxon>
        <taxon>Cucujiformia</taxon>
        <taxon>Chrysomeloidea</taxon>
        <taxon>Chrysomelidae</taxon>
        <taxon>Bruchinae</taxon>
        <taxon>Bruchini</taxon>
        <taxon>Callosobruchus</taxon>
    </lineage>
</organism>
<keyword evidence="1" id="KW-0812">Transmembrane</keyword>
<protein>
    <submittedName>
        <fullName evidence="2">Uncharacterized protein</fullName>
    </submittedName>
</protein>